<proteinExistence type="predicted"/>
<keyword evidence="3" id="KW-1185">Reference proteome</keyword>
<reference evidence="3" key="1">
    <citation type="journal article" date="2015" name="Microbiology">
        <title>Genome of Methanoregula boonei 6A8 reveals adaptations to oligotrophic peatland environments.</title>
        <authorList>
            <person name="Braeuer S."/>
            <person name="Cadillo-Quiroz H."/>
            <person name="Kyrpides N."/>
            <person name="Woyke T."/>
            <person name="Goodwin L."/>
            <person name="Detter C."/>
            <person name="Podell S."/>
            <person name="Yavitt J.B."/>
            <person name="Zinder S.H."/>
        </authorList>
    </citation>
    <scope>NUCLEOTIDE SEQUENCE [LARGE SCALE GENOMIC DNA]</scope>
    <source>
        <strain evidence="3">DSM 21154 / JCM 14090 / 6A8</strain>
    </source>
</reference>
<dbReference type="KEGG" id="mbn:Mboo_0448"/>
<evidence type="ECO:0000313" key="2">
    <source>
        <dbReference type="EMBL" id="ABS54966.1"/>
    </source>
</evidence>
<feature type="region of interest" description="Disordered" evidence="1">
    <location>
        <begin position="16"/>
        <end position="51"/>
    </location>
</feature>
<evidence type="ECO:0000256" key="1">
    <source>
        <dbReference type="SAM" id="MobiDB-lite"/>
    </source>
</evidence>
<organism evidence="2 3">
    <name type="scientific">Methanoregula boonei (strain DSM 21154 / JCM 14090 / 6A8)</name>
    <dbReference type="NCBI Taxonomy" id="456442"/>
    <lineage>
        <taxon>Archaea</taxon>
        <taxon>Methanobacteriati</taxon>
        <taxon>Methanobacteriota</taxon>
        <taxon>Stenosarchaea group</taxon>
        <taxon>Methanomicrobia</taxon>
        <taxon>Methanomicrobiales</taxon>
        <taxon>Methanoregulaceae</taxon>
        <taxon>Methanoregula</taxon>
    </lineage>
</organism>
<dbReference type="AlphaFoldDB" id="A7I5F5"/>
<dbReference type="EMBL" id="CP000780">
    <property type="protein sequence ID" value="ABS54966.1"/>
    <property type="molecule type" value="Genomic_DNA"/>
</dbReference>
<gene>
    <name evidence="2" type="ordered locus">Mboo_0448</name>
</gene>
<name>A7I5F5_METB6</name>
<evidence type="ECO:0000313" key="3">
    <source>
        <dbReference type="Proteomes" id="UP000002408"/>
    </source>
</evidence>
<protein>
    <submittedName>
        <fullName evidence="2">Uncharacterized protein</fullName>
    </submittedName>
</protein>
<dbReference type="HOGENOM" id="CLU_2243820_0_0_2"/>
<accession>A7I5F5</accession>
<dbReference type="Proteomes" id="UP000002408">
    <property type="component" value="Chromosome"/>
</dbReference>
<feature type="compositionally biased region" description="Basic and acidic residues" evidence="1">
    <location>
        <begin position="17"/>
        <end position="51"/>
    </location>
</feature>
<sequence>MSGERVSFVIRVAPGTREGEWNRDGDPAARSGKEDQAHAHNGENNESDHEDLAVPDELLVLRCFRFGPFEQFCHDRIAHTGPKKEYKKCAAEEIEDVCHKEHWW</sequence>